<keyword evidence="2" id="KW-1185">Reference proteome</keyword>
<sequence>MKPRDDPKFEAWDDEDSLIENLIEAYLMKKDSAACYDIESKIFNFRQGTLSITYTKDWRCVKLILLHTLGSLKRGESLSKEKLPSLSESEETQRLIMLDKETPTQDLIKVPQKDQPMKENPSQRVVVENIAHIANDQDISRISATNFMERRMFLNE</sequence>
<name>A0A371EAG2_MUCPR</name>
<organism evidence="1 2">
    <name type="scientific">Mucuna pruriens</name>
    <name type="common">Velvet bean</name>
    <name type="synonym">Dolichos pruriens</name>
    <dbReference type="NCBI Taxonomy" id="157652"/>
    <lineage>
        <taxon>Eukaryota</taxon>
        <taxon>Viridiplantae</taxon>
        <taxon>Streptophyta</taxon>
        <taxon>Embryophyta</taxon>
        <taxon>Tracheophyta</taxon>
        <taxon>Spermatophyta</taxon>
        <taxon>Magnoliopsida</taxon>
        <taxon>eudicotyledons</taxon>
        <taxon>Gunneridae</taxon>
        <taxon>Pentapetalae</taxon>
        <taxon>rosids</taxon>
        <taxon>fabids</taxon>
        <taxon>Fabales</taxon>
        <taxon>Fabaceae</taxon>
        <taxon>Papilionoideae</taxon>
        <taxon>50 kb inversion clade</taxon>
        <taxon>NPAAA clade</taxon>
        <taxon>indigoferoid/millettioid clade</taxon>
        <taxon>Phaseoleae</taxon>
        <taxon>Mucuna</taxon>
    </lineage>
</organism>
<gene>
    <name evidence="1" type="ORF">CR513_58587</name>
</gene>
<accession>A0A371EAG2</accession>
<dbReference type="EMBL" id="QJKJ01015125">
    <property type="protein sequence ID" value="RDX63023.1"/>
    <property type="molecule type" value="Genomic_DNA"/>
</dbReference>
<dbReference type="AlphaFoldDB" id="A0A371EAG2"/>
<feature type="non-terminal residue" evidence="1">
    <location>
        <position position="1"/>
    </location>
</feature>
<protein>
    <submittedName>
        <fullName evidence="1">Uncharacterized protein</fullName>
    </submittedName>
</protein>
<evidence type="ECO:0000313" key="1">
    <source>
        <dbReference type="EMBL" id="RDX63023.1"/>
    </source>
</evidence>
<proteinExistence type="predicted"/>
<dbReference type="Proteomes" id="UP000257109">
    <property type="component" value="Unassembled WGS sequence"/>
</dbReference>
<reference evidence="1" key="1">
    <citation type="submission" date="2018-05" db="EMBL/GenBank/DDBJ databases">
        <title>Draft genome of Mucuna pruriens seed.</title>
        <authorList>
            <person name="Nnadi N.E."/>
            <person name="Vos R."/>
            <person name="Hasami M.H."/>
            <person name="Devisetty U.K."/>
            <person name="Aguiy J.C."/>
        </authorList>
    </citation>
    <scope>NUCLEOTIDE SEQUENCE [LARGE SCALE GENOMIC DNA]</scope>
    <source>
        <strain evidence="1">JCA_2017</strain>
    </source>
</reference>
<evidence type="ECO:0000313" key="2">
    <source>
        <dbReference type="Proteomes" id="UP000257109"/>
    </source>
</evidence>
<comment type="caution">
    <text evidence="1">The sequence shown here is derived from an EMBL/GenBank/DDBJ whole genome shotgun (WGS) entry which is preliminary data.</text>
</comment>